<dbReference type="InterPro" id="IPR035979">
    <property type="entry name" value="RBD_domain_sf"/>
</dbReference>
<dbReference type="SUPFAM" id="SSF54928">
    <property type="entry name" value="RNA-binding domain, RBD"/>
    <property type="match status" value="1"/>
</dbReference>
<dbReference type="EMBL" id="JAXCGZ010020008">
    <property type="protein sequence ID" value="KAK7065725.1"/>
    <property type="molecule type" value="Genomic_DNA"/>
</dbReference>
<keyword evidence="2" id="KW-1185">Reference proteome</keyword>
<accession>A0AAN8ZYP6</accession>
<name>A0AAN8ZYP6_HALRR</name>
<evidence type="ECO:0000313" key="1">
    <source>
        <dbReference type="EMBL" id="KAK7065725.1"/>
    </source>
</evidence>
<comment type="caution">
    <text evidence="1">The sequence shown here is derived from an EMBL/GenBank/DDBJ whole genome shotgun (WGS) entry which is preliminary data.</text>
</comment>
<protein>
    <submittedName>
        <fullName evidence="1">Uncharacterized protein</fullName>
    </submittedName>
</protein>
<reference evidence="1 2" key="1">
    <citation type="submission" date="2023-11" db="EMBL/GenBank/DDBJ databases">
        <title>Halocaridina rubra genome assembly.</title>
        <authorList>
            <person name="Smith C."/>
        </authorList>
    </citation>
    <scope>NUCLEOTIDE SEQUENCE [LARGE SCALE GENOMIC DNA]</scope>
    <source>
        <strain evidence="1">EP-1</strain>
        <tissue evidence="1">Whole</tissue>
    </source>
</reference>
<organism evidence="1 2">
    <name type="scientific">Halocaridina rubra</name>
    <name type="common">Hawaiian red shrimp</name>
    <dbReference type="NCBI Taxonomy" id="373956"/>
    <lineage>
        <taxon>Eukaryota</taxon>
        <taxon>Metazoa</taxon>
        <taxon>Ecdysozoa</taxon>
        <taxon>Arthropoda</taxon>
        <taxon>Crustacea</taxon>
        <taxon>Multicrustacea</taxon>
        <taxon>Malacostraca</taxon>
        <taxon>Eumalacostraca</taxon>
        <taxon>Eucarida</taxon>
        <taxon>Decapoda</taxon>
        <taxon>Pleocyemata</taxon>
        <taxon>Caridea</taxon>
        <taxon>Atyoidea</taxon>
        <taxon>Atyidae</taxon>
        <taxon>Halocaridina</taxon>
    </lineage>
</organism>
<dbReference type="Proteomes" id="UP001381693">
    <property type="component" value="Unassembled WGS sequence"/>
</dbReference>
<proteinExistence type="predicted"/>
<dbReference type="AlphaFoldDB" id="A0AAN8ZYP6"/>
<sequence>MPVVHGQVVQNIQTVDRQPVTNMRKTLYRRITRKNAKGEIISVKKIPVDEHGEQIGEPITEYQKSDMIEEQHRIPVVSHQQVQERVPVVKTVRQIVRKVPVPQVHAEVEQANQVRIMRQKKRQQLQQQGQQAIKVVKRSVMAAGDFGTTTGKQAVRRIMQTGTAQAGTSDGSNQRSQGIRRVITSSKPLTESDLPTVQLCDLPTNLTLGDVNQMVANAGIGQPMSVSYVPGSGECYVSFRSAEIAAKFYHKMNRRM</sequence>
<feature type="non-terminal residue" evidence="1">
    <location>
        <position position="256"/>
    </location>
</feature>
<gene>
    <name evidence="1" type="ORF">SK128_007971</name>
</gene>
<dbReference type="GO" id="GO:0003676">
    <property type="term" value="F:nucleic acid binding"/>
    <property type="evidence" value="ECO:0007669"/>
    <property type="project" value="InterPro"/>
</dbReference>
<evidence type="ECO:0000313" key="2">
    <source>
        <dbReference type="Proteomes" id="UP001381693"/>
    </source>
</evidence>